<dbReference type="OrthoDB" id="9770761at2"/>
<dbReference type="EMBL" id="QRDX01000007">
    <property type="protein sequence ID" value="RED45888.1"/>
    <property type="molecule type" value="Genomic_DNA"/>
</dbReference>
<dbReference type="SUPFAM" id="SSF48452">
    <property type="entry name" value="TPR-like"/>
    <property type="match status" value="1"/>
</dbReference>
<keyword evidence="6" id="KW-1185">Reference proteome</keyword>
<dbReference type="Pfam" id="PF13525">
    <property type="entry name" value="YfiO"/>
    <property type="match status" value="1"/>
</dbReference>
<dbReference type="NCBIfam" id="TIGR03302">
    <property type="entry name" value="OM_YfiO"/>
    <property type="match status" value="1"/>
</dbReference>
<evidence type="ECO:0000313" key="5">
    <source>
        <dbReference type="EMBL" id="RED45888.1"/>
    </source>
</evidence>
<dbReference type="AlphaFoldDB" id="A0A3D9H8S4"/>
<dbReference type="InterPro" id="IPR039565">
    <property type="entry name" value="BamD-like"/>
</dbReference>
<proteinExistence type="predicted"/>
<sequence>MKKLFYILITLIVFSSCSEYQKVLKLTGEGATKEKFEMGEALFNEEKYAKANRLFAQIVPEYRGKPQAEKLMFLYAMTFYKMKDYYISSYRFEQFTKSYPKSEKFEEASFLSVKSYYMLSPIYTKDQTETKEAIAKTQEFINLFPESEFFEEANTLVQELDFKLEQKAFAIAKQYGEIAPGYTGDFNAAIKSFDNFLYDFPGSRLREDALFYRLDAVFQQAVNSIEYKNSKDEGIVHLRKQRLETAKEDSAFFLRTFTKSKYIEQVNAMTNLVEEELKQYSTKS</sequence>
<keyword evidence="1" id="KW-0732">Signal</keyword>
<keyword evidence="2" id="KW-0472">Membrane</keyword>
<evidence type="ECO:0000256" key="3">
    <source>
        <dbReference type="ARBA" id="ARBA00023237"/>
    </source>
</evidence>
<reference evidence="5 6" key="1">
    <citation type="submission" date="2018-07" db="EMBL/GenBank/DDBJ databases">
        <title>Genomic Encyclopedia of Type Strains, Phase III (KMG-III): the genomes of soil and plant-associated and newly described type strains.</title>
        <authorList>
            <person name="Whitman W."/>
        </authorList>
    </citation>
    <scope>NUCLEOTIDE SEQUENCE [LARGE SCALE GENOMIC DNA]</scope>
    <source>
        <strain evidence="5 6">CECT 8487</strain>
    </source>
</reference>
<feature type="domain" description="Outer membrane lipoprotein BamD-like" evidence="4">
    <location>
        <begin position="32"/>
        <end position="176"/>
    </location>
</feature>
<evidence type="ECO:0000259" key="4">
    <source>
        <dbReference type="Pfam" id="PF13525"/>
    </source>
</evidence>
<accession>A0A3D9H8S4</accession>
<evidence type="ECO:0000256" key="2">
    <source>
        <dbReference type="ARBA" id="ARBA00023136"/>
    </source>
</evidence>
<evidence type="ECO:0000256" key="1">
    <source>
        <dbReference type="ARBA" id="ARBA00022729"/>
    </source>
</evidence>
<dbReference type="InterPro" id="IPR017689">
    <property type="entry name" value="BamD"/>
</dbReference>
<dbReference type="PROSITE" id="PS51257">
    <property type="entry name" value="PROKAR_LIPOPROTEIN"/>
    <property type="match status" value="1"/>
</dbReference>
<dbReference type="Proteomes" id="UP000256629">
    <property type="component" value="Unassembled WGS sequence"/>
</dbReference>
<dbReference type="InterPro" id="IPR011990">
    <property type="entry name" value="TPR-like_helical_dom_sf"/>
</dbReference>
<keyword evidence="3" id="KW-0998">Cell outer membrane</keyword>
<organism evidence="5 6">
    <name type="scientific">Seonamhaeicola aphaedonensis</name>
    <dbReference type="NCBI Taxonomy" id="1461338"/>
    <lineage>
        <taxon>Bacteria</taxon>
        <taxon>Pseudomonadati</taxon>
        <taxon>Bacteroidota</taxon>
        <taxon>Flavobacteriia</taxon>
        <taxon>Flavobacteriales</taxon>
        <taxon>Flavobacteriaceae</taxon>
    </lineage>
</organism>
<dbReference type="Gene3D" id="1.25.40.10">
    <property type="entry name" value="Tetratricopeptide repeat domain"/>
    <property type="match status" value="1"/>
</dbReference>
<protein>
    <submittedName>
        <fullName evidence="5">Beta-barrel assembly machine subunit BamD</fullName>
    </submittedName>
</protein>
<name>A0A3D9H8S4_9FLAO</name>
<dbReference type="RefSeq" id="WP_116524642.1">
    <property type="nucleotide sequence ID" value="NZ_QRDX01000007.1"/>
</dbReference>
<comment type="caution">
    <text evidence="5">The sequence shown here is derived from an EMBL/GenBank/DDBJ whole genome shotgun (WGS) entry which is preliminary data.</text>
</comment>
<gene>
    <name evidence="5" type="ORF">DFQ02_10733</name>
</gene>
<evidence type="ECO:0000313" key="6">
    <source>
        <dbReference type="Proteomes" id="UP000256629"/>
    </source>
</evidence>